<feature type="binding site" evidence="3">
    <location>
        <position position="273"/>
    </location>
    <ligand>
        <name>FAD</name>
        <dbReference type="ChEBI" id="CHEBI:57692"/>
    </ligand>
</feature>
<comment type="caution">
    <text evidence="5">The sequence shown here is derived from an EMBL/GenBank/DDBJ whole genome shotgun (WGS) entry which is preliminary data.</text>
</comment>
<name>A0A1H2XIK8_9FLAO</name>
<dbReference type="Pfam" id="PF00766">
    <property type="entry name" value="ETF_alpha"/>
    <property type="match status" value="1"/>
</dbReference>
<evidence type="ECO:0000313" key="5">
    <source>
        <dbReference type="EMBL" id="SDW92606.1"/>
    </source>
</evidence>
<accession>A0A1H2XIK8</accession>
<sequence length="308" mass="33030">MILVYTEHNEGQFSKKTLEALSYAKAMSDKVVALAINAADVTVLQTYGADKILSVSSDQLRDFSVKHYVALLLQAAEKEQATTILLPSSANTRYLAPVLAVKWGAAYLSNVSSLPKDGKVQKVVFSSKAIAWLPLEQKQVITLAGNATEIKQAPVQAEVEAFTPVLSEDTIKVVGTEKFTNKVSIDDASIVVSGGRGMQTPDNWHIVEDLADALGAATACTKPVSDMGWRPHSEHIGQTGKPLSCDLYIALGVSGAIQHIAGVNASKVKVVINSDPEAPFFKAADYGIVGDLFEVVPRLTEKIKQLHS</sequence>
<organism evidence="5 6">
    <name type="scientific">Capnocytophaga granulosa</name>
    <dbReference type="NCBI Taxonomy" id="45242"/>
    <lineage>
        <taxon>Bacteria</taxon>
        <taxon>Pseudomonadati</taxon>
        <taxon>Bacteroidota</taxon>
        <taxon>Flavobacteriia</taxon>
        <taxon>Flavobacteriales</taxon>
        <taxon>Flavobacteriaceae</taxon>
        <taxon>Capnocytophaga</taxon>
    </lineage>
</organism>
<keyword evidence="2" id="KW-0813">Transport</keyword>
<dbReference type="Gene3D" id="3.40.50.620">
    <property type="entry name" value="HUPs"/>
    <property type="match status" value="1"/>
</dbReference>
<dbReference type="PIRSF" id="PIRSF000089">
    <property type="entry name" value="Electra_flavoP_a"/>
    <property type="match status" value="1"/>
</dbReference>
<dbReference type="SMART" id="SM00893">
    <property type="entry name" value="ETF"/>
    <property type="match status" value="1"/>
</dbReference>
<dbReference type="OrthoDB" id="9770286at2"/>
<keyword evidence="2" id="KW-0249">Electron transport</keyword>
<dbReference type="GeneID" id="85016653"/>
<keyword evidence="6" id="KW-1185">Reference proteome</keyword>
<dbReference type="Gene3D" id="3.40.50.1220">
    <property type="entry name" value="TPP-binding domain"/>
    <property type="match status" value="1"/>
</dbReference>
<evidence type="ECO:0000256" key="3">
    <source>
        <dbReference type="PIRSR" id="PIRSR000089-1"/>
    </source>
</evidence>
<gene>
    <name evidence="5" type="ORF">SAMN05444420_105130</name>
</gene>
<evidence type="ECO:0000256" key="1">
    <source>
        <dbReference type="ARBA" id="ARBA00005817"/>
    </source>
</evidence>
<dbReference type="GO" id="GO:0050660">
    <property type="term" value="F:flavin adenine dinucleotide binding"/>
    <property type="evidence" value="ECO:0007669"/>
    <property type="project" value="InterPro"/>
</dbReference>
<dbReference type="Pfam" id="PF01012">
    <property type="entry name" value="ETF"/>
    <property type="match status" value="1"/>
</dbReference>
<feature type="domain" description="Electron transfer flavoprotein alpha/beta-subunit N-terminal" evidence="4">
    <location>
        <begin position="2"/>
        <end position="183"/>
    </location>
</feature>
<proteinExistence type="inferred from homology"/>
<dbReference type="InterPro" id="IPR014730">
    <property type="entry name" value="ETF_a/b_N"/>
</dbReference>
<feature type="binding site" evidence="3">
    <location>
        <position position="196"/>
    </location>
    <ligand>
        <name>FAD</name>
        <dbReference type="ChEBI" id="CHEBI:57692"/>
    </ligand>
</feature>
<evidence type="ECO:0000256" key="2">
    <source>
        <dbReference type="ARBA" id="ARBA00022982"/>
    </source>
</evidence>
<keyword evidence="3" id="KW-0274">FAD</keyword>
<dbReference type="InterPro" id="IPR014729">
    <property type="entry name" value="Rossmann-like_a/b/a_fold"/>
</dbReference>
<dbReference type="PANTHER" id="PTHR43153">
    <property type="entry name" value="ELECTRON TRANSFER FLAVOPROTEIN ALPHA"/>
    <property type="match status" value="1"/>
</dbReference>
<dbReference type="RefSeq" id="WP_016420951.1">
    <property type="nucleotide sequence ID" value="NZ_FNND01000005.1"/>
</dbReference>
<dbReference type="GO" id="GO:0033539">
    <property type="term" value="P:fatty acid beta-oxidation using acyl-CoA dehydrogenase"/>
    <property type="evidence" value="ECO:0007669"/>
    <property type="project" value="TreeGrafter"/>
</dbReference>
<dbReference type="PANTHER" id="PTHR43153:SF1">
    <property type="entry name" value="ELECTRON TRANSFER FLAVOPROTEIN SUBUNIT ALPHA, MITOCHONDRIAL"/>
    <property type="match status" value="1"/>
</dbReference>
<dbReference type="AlphaFoldDB" id="A0A1H2XIK8"/>
<dbReference type="InterPro" id="IPR029035">
    <property type="entry name" value="DHS-like_NAD/FAD-binding_dom"/>
</dbReference>
<evidence type="ECO:0000313" key="6">
    <source>
        <dbReference type="Proteomes" id="UP000182771"/>
    </source>
</evidence>
<comment type="cofactor">
    <cofactor evidence="3">
        <name>FAD</name>
        <dbReference type="ChEBI" id="CHEBI:57692"/>
    </cofactor>
    <text evidence="3">Binds 1 FAD per dimer.</text>
</comment>
<dbReference type="Proteomes" id="UP000182771">
    <property type="component" value="Unassembled WGS sequence"/>
</dbReference>
<dbReference type="EMBL" id="FNND01000005">
    <property type="protein sequence ID" value="SDW92606.1"/>
    <property type="molecule type" value="Genomic_DNA"/>
</dbReference>
<dbReference type="GO" id="GO:0009055">
    <property type="term" value="F:electron transfer activity"/>
    <property type="evidence" value="ECO:0007669"/>
    <property type="project" value="InterPro"/>
</dbReference>
<feature type="binding site" evidence="3">
    <location>
        <begin position="252"/>
        <end position="259"/>
    </location>
    <ligand>
        <name>FAD</name>
        <dbReference type="ChEBI" id="CHEBI:57692"/>
    </ligand>
</feature>
<keyword evidence="3" id="KW-0285">Flavoprotein</keyword>
<dbReference type="InterPro" id="IPR001308">
    <property type="entry name" value="ETF_a/FixB"/>
</dbReference>
<dbReference type="SUPFAM" id="SSF52467">
    <property type="entry name" value="DHS-like NAD/FAD-binding domain"/>
    <property type="match status" value="1"/>
</dbReference>
<protein>
    <submittedName>
        <fullName evidence="5">Electron transfer flavoprotein alpha subunit apoprotein</fullName>
    </submittedName>
</protein>
<dbReference type="InterPro" id="IPR014731">
    <property type="entry name" value="ETF_asu_C"/>
</dbReference>
<dbReference type="SUPFAM" id="SSF52402">
    <property type="entry name" value="Adenine nucleotide alpha hydrolases-like"/>
    <property type="match status" value="1"/>
</dbReference>
<evidence type="ECO:0000259" key="4">
    <source>
        <dbReference type="SMART" id="SM00893"/>
    </source>
</evidence>
<reference evidence="5 6" key="1">
    <citation type="submission" date="2016-10" db="EMBL/GenBank/DDBJ databases">
        <authorList>
            <person name="Varghese N."/>
            <person name="Submissions S."/>
        </authorList>
    </citation>
    <scope>NUCLEOTIDE SEQUENCE [LARGE SCALE GENOMIC DNA]</scope>
    <source>
        <strain evidence="5 6">DSM 11449</strain>
    </source>
</reference>
<comment type="similarity">
    <text evidence="1">Belongs to the ETF alpha-subunit/FixB family.</text>
</comment>